<dbReference type="Proteomes" id="UP000248925">
    <property type="component" value="Unassembled WGS sequence"/>
</dbReference>
<proteinExistence type="predicted"/>
<organism evidence="2 3">
    <name type="scientific">Rhizobium tubonense</name>
    <dbReference type="NCBI Taxonomy" id="484088"/>
    <lineage>
        <taxon>Bacteria</taxon>
        <taxon>Pseudomonadati</taxon>
        <taxon>Pseudomonadota</taxon>
        <taxon>Alphaproteobacteria</taxon>
        <taxon>Hyphomicrobiales</taxon>
        <taxon>Rhizobiaceae</taxon>
        <taxon>Rhizobium/Agrobacterium group</taxon>
        <taxon>Rhizobium</taxon>
    </lineage>
</organism>
<comment type="caution">
    <text evidence="2">The sequence shown here is derived from an EMBL/GenBank/DDBJ whole genome shotgun (WGS) entry which is preliminary data.</text>
</comment>
<dbReference type="Pfam" id="PF01755">
    <property type="entry name" value="Glyco_transf_25"/>
    <property type="match status" value="1"/>
</dbReference>
<dbReference type="GO" id="GO:0016740">
    <property type="term" value="F:transferase activity"/>
    <property type="evidence" value="ECO:0007669"/>
    <property type="project" value="UniProtKB-KW"/>
</dbReference>
<dbReference type="EMBL" id="PCDP01000038">
    <property type="protein sequence ID" value="PZM12300.1"/>
    <property type="molecule type" value="Genomic_DNA"/>
</dbReference>
<evidence type="ECO:0000313" key="2">
    <source>
        <dbReference type="EMBL" id="PZM12300.1"/>
    </source>
</evidence>
<accession>A0A2W4ENM7</accession>
<evidence type="ECO:0000259" key="1">
    <source>
        <dbReference type="Pfam" id="PF01755"/>
    </source>
</evidence>
<dbReference type="OrthoDB" id="259382at2"/>
<keyword evidence="3" id="KW-1185">Reference proteome</keyword>
<gene>
    <name evidence="2" type="ORF">CPY51_19650</name>
</gene>
<keyword evidence="2" id="KW-0808">Transferase</keyword>
<name>A0A2W4ENM7_9HYPH</name>
<evidence type="ECO:0000313" key="3">
    <source>
        <dbReference type="Proteomes" id="UP000248925"/>
    </source>
</evidence>
<dbReference type="AlphaFoldDB" id="A0A2W4ENM7"/>
<sequence>MLERISRVKSFADDESAETPAAPILIYVINLDRCTDRWQRLRSQAVQFGLNVIRIGAVDGRMIAEHERADFHHRQFVYHNGRRPLAGEYGCYRSHIIALTQFVASGDAMAIIMEDDIDLSDRLIPRAIAAMEAIPGAGLVKLVNHRMVGFRRVTQSAEKDVVGRCLHGPQGSAACYIVTRSAAERLLHSLRPMFLPYDVALERGWATGVETFSTEENIADFSPYRSDTTIGKRSHYRAVKKHFVLRASAHWFRTHDQVRRWFYALRASSRSRR</sequence>
<reference evidence="2 3" key="1">
    <citation type="journal article" date="2018" name="Sci. Rep.">
        <title>Rhizobium tumorigenes sp. nov., a novel plant tumorigenic bacterium isolated from cane gall tumors on thornless blackberry.</title>
        <authorList>
            <person name="Kuzmanovi N."/>
            <person name="Smalla K."/>
            <person name="Gronow S."/>
            <person name="PuBawska J."/>
        </authorList>
    </citation>
    <scope>NUCLEOTIDE SEQUENCE [LARGE SCALE GENOMIC DNA]</scope>
    <source>
        <strain evidence="2 3">CCBAU 85046</strain>
    </source>
</reference>
<feature type="domain" description="Glycosyl transferase family 25" evidence="1">
    <location>
        <begin position="26"/>
        <end position="199"/>
    </location>
</feature>
<dbReference type="InterPro" id="IPR002654">
    <property type="entry name" value="Glyco_trans_25"/>
</dbReference>
<dbReference type="CDD" id="cd06532">
    <property type="entry name" value="Glyco_transf_25"/>
    <property type="match status" value="1"/>
</dbReference>
<protein>
    <submittedName>
        <fullName evidence="2">Glycosyl transferase</fullName>
    </submittedName>
</protein>